<evidence type="ECO:0000313" key="8">
    <source>
        <dbReference type="Proteomes" id="UP000604730"/>
    </source>
</evidence>
<dbReference type="InterPro" id="IPR050490">
    <property type="entry name" value="Bact_solute-bd_prot1"/>
</dbReference>
<organism evidence="7 8">
    <name type="scientific">Catonella massiliensis</name>
    <dbReference type="NCBI Taxonomy" id="2799636"/>
    <lineage>
        <taxon>Bacteria</taxon>
        <taxon>Bacillati</taxon>
        <taxon>Bacillota</taxon>
        <taxon>Clostridia</taxon>
        <taxon>Lachnospirales</taxon>
        <taxon>Lachnospiraceae</taxon>
        <taxon>Catonella</taxon>
    </lineage>
</organism>
<protein>
    <submittedName>
        <fullName evidence="7">Extracellular solute-binding protein</fullName>
    </submittedName>
</protein>
<keyword evidence="8" id="KW-1185">Reference proteome</keyword>
<dbReference type="Gene3D" id="3.40.190.10">
    <property type="entry name" value="Periplasmic binding protein-like II"/>
    <property type="match status" value="2"/>
</dbReference>
<dbReference type="PANTHER" id="PTHR43649:SF33">
    <property type="entry name" value="POLYGALACTURONAN_RHAMNOGALACTURONAN-BINDING PROTEIN YTCQ"/>
    <property type="match status" value="1"/>
</dbReference>
<name>A0ABS1J1K3_9FIRM</name>
<dbReference type="Pfam" id="PF01547">
    <property type="entry name" value="SBP_bac_1"/>
    <property type="match status" value="1"/>
</dbReference>
<dbReference type="EMBL" id="JAEPRJ010000001">
    <property type="protein sequence ID" value="MBK5898021.1"/>
    <property type="molecule type" value="Genomic_DNA"/>
</dbReference>
<dbReference type="InterPro" id="IPR006059">
    <property type="entry name" value="SBP"/>
</dbReference>
<keyword evidence="3" id="KW-0472">Membrane</keyword>
<evidence type="ECO:0000256" key="2">
    <source>
        <dbReference type="ARBA" id="ARBA00022729"/>
    </source>
</evidence>
<dbReference type="PROSITE" id="PS51257">
    <property type="entry name" value="PROKAR_LIPOPROTEIN"/>
    <property type="match status" value="1"/>
</dbReference>
<evidence type="ECO:0000256" key="1">
    <source>
        <dbReference type="ARBA" id="ARBA00022475"/>
    </source>
</evidence>
<reference evidence="7 8" key="1">
    <citation type="submission" date="2021-01" db="EMBL/GenBank/DDBJ databases">
        <title>Isolation and description of Catonella massiliensis sp. nov., a novel Catonella species, isolated from a stable periodontitis subject.</title>
        <authorList>
            <person name="Antezack A."/>
            <person name="Boxberger M."/>
            <person name="La Scola B."/>
            <person name="Monnet-Corti V."/>
        </authorList>
    </citation>
    <scope>NUCLEOTIDE SEQUENCE [LARGE SCALE GENOMIC DNA]</scope>
    <source>
        <strain evidence="7 8">Marseille-Q4567</strain>
    </source>
</reference>
<feature type="chain" id="PRO_5047407222" evidence="6">
    <location>
        <begin position="26"/>
        <end position="552"/>
    </location>
</feature>
<sequence length="552" mass="61807">MKRKNLSKIVALGMCAAMLLSGCGADKGKSGSAQATSGKSTSAASTNTGDSKEALKFKVTTIYFGDKSPEGTEIQKKWLEMCESKMGRPLDITFEYIHSGDYTEKLQVINAGGDLPDILTCFSSKGSTKQMIDEYGSKGLYLNLAEHLDKMPNYKSFLDKDPNSKKNLFTPEGALYGAYNLSITHTGSAHCAGSTLMAVKNSVLKKLNLPIPTTLDEVYKTAKAIKEAGVSKYPIVQLEEWQKPEDVVFDAYHTNAKRYFDGTKFQYGPLSDDYKLALQYLNKIYTEGLISPDYFTYTTDMGNADLESGSACIFLSSWEGYPGTWATERPADEWVGVPIPTSDKYKDKAWQFEREFVNEYEFNSRYATVVNAQSPVAEEMVKFLDIQYDQDIIDLLNWGIEGKTYEVKDGKKHLIIDKEKFAELGMPVSGNMRSGIFPQPQDMDLWRIEITNPSPIYWDNKIVDEKLVAFATKVMNASNISPTDGAPNPSISSDESSEYANIMTPVETYAQEQKVKFIKGERSFDEWNKYIEELNNMGDINAALEIYNSKLK</sequence>
<feature type="signal peptide" evidence="6">
    <location>
        <begin position="1"/>
        <end position="25"/>
    </location>
</feature>
<evidence type="ECO:0000256" key="4">
    <source>
        <dbReference type="ARBA" id="ARBA00023139"/>
    </source>
</evidence>
<evidence type="ECO:0000256" key="3">
    <source>
        <dbReference type="ARBA" id="ARBA00023136"/>
    </source>
</evidence>
<evidence type="ECO:0000256" key="6">
    <source>
        <dbReference type="SAM" id="SignalP"/>
    </source>
</evidence>
<keyword evidence="5" id="KW-0449">Lipoprotein</keyword>
<keyword evidence="4" id="KW-0564">Palmitate</keyword>
<dbReference type="RefSeq" id="WP_208429469.1">
    <property type="nucleotide sequence ID" value="NZ_JAEPRJ010000001.1"/>
</dbReference>
<dbReference type="PANTHER" id="PTHR43649">
    <property type="entry name" value="ARABINOSE-BINDING PROTEIN-RELATED"/>
    <property type="match status" value="1"/>
</dbReference>
<dbReference type="Proteomes" id="UP000604730">
    <property type="component" value="Unassembled WGS sequence"/>
</dbReference>
<accession>A0ABS1J1K3</accession>
<evidence type="ECO:0000313" key="7">
    <source>
        <dbReference type="EMBL" id="MBK5898021.1"/>
    </source>
</evidence>
<proteinExistence type="predicted"/>
<comment type="caution">
    <text evidence="7">The sequence shown here is derived from an EMBL/GenBank/DDBJ whole genome shotgun (WGS) entry which is preliminary data.</text>
</comment>
<evidence type="ECO:0000256" key="5">
    <source>
        <dbReference type="ARBA" id="ARBA00023288"/>
    </source>
</evidence>
<keyword evidence="2 6" id="KW-0732">Signal</keyword>
<gene>
    <name evidence="7" type="ORF">JJN12_09585</name>
</gene>
<keyword evidence="1" id="KW-1003">Cell membrane</keyword>
<dbReference type="SUPFAM" id="SSF53850">
    <property type="entry name" value="Periplasmic binding protein-like II"/>
    <property type="match status" value="1"/>
</dbReference>